<protein>
    <submittedName>
        <fullName evidence="4">N-acetyltransferase family protein</fullName>
    </submittedName>
</protein>
<feature type="domain" description="N-acetyltransferase" evidence="3">
    <location>
        <begin position="1"/>
        <end position="153"/>
    </location>
</feature>
<organism evidence="4 5">
    <name type="scientific">Hymenobacter cellulosilyticus</name>
    <dbReference type="NCBI Taxonomy" id="2932248"/>
    <lineage>
        <taxon>Bacteria</taxon>
        <taxon>Pseudomonadati</taxon>
        <taxon>Bacteroidota</taxon>
        <taxon>Cytophagia</taxon>
        <taxon>Cytophagales</taxon>
        <taxon>Hymenobacteraceae</taxon>
        <taxon>Hymenobacter</taxon>
    </lineage>
</organism>
<evidence type="ECO:0000256" key="1">
    <source>
        <dbReference type="ARBA" id="ARBA00022679"/>
    </source>
</evidence>
<keyword evidence="2" id="KW-0012">Acyltransferase</keyword>
<dbReference type="Pfam" id="PF00583">
    <property type="entry name" value="Acetyltransf_1"/>
    <property type="match status" value="1"/>
</dbReference>
<evidence type="ECO:0000259" key="3">
    <source>
        <dbReference type="PROSITE" id="PS51186"/>
    </source>
</evidence>
<name>A0A8T9Q3S4_9BACT</name>
<dbReference type="KEGG" id="hcu:MUN79_26770"/>
<dbReference type="SUPFAM" id="SSF55729">
    <property type="entry name" value="Acyl-CoA N-acyltransferases (Nat)"/>
    <property type="match status" value="1"/>
</dbReference>
<dbReference type="InterPro" id="IPR000182">
    <property type="entry name" value="GNAT_dom"/>
</dbReference>
<gene>
    <name evidence="4" type="ORF">MUN79_26770</name>
</gene>
<dbReference type="PANTHER" id="PTHR43072:SF23">
    <property type="entry name" value="UPF0039 PROTEIN C11D3.02C"/>
    <property type="match status" value="1"/>
</dbReference>
<accession>A0A8T9Q3S4</accession>
<dbReference type="RefSeq" id="WP_244675522.1">
    <property type="nucleotide sequence ID" value="NZ_CP095046.1"/>
</dbReference>
<evidence type="ECO:0000256" key="2">
    <source>
        <dbReference type="ARBA" id="ARBA00023315"/>
    </source>
</evidence>
<dbReference type="AlphaFoldDB" id="A0A8T9Q3S4"/>
<evidence type="ECO:0000313" key="4">
    <source>
        <dbReference type="EMBL" id="UOQ72127.1"/>
    </source>
</evidence>
<dbReference type="PANTHER" id="PTHR43072">
    <property type="entry name" value="N-ACETYLTRANSFERASE"/>
    <property type="match status" value="1"/>
</dbReference>
<dbReference type="CDD" id="cd04301">
    <property type="entry name" value="NAT_SF"/>
    <property type="match status" value="1"/>
</dbReference>
<keyword evidence="1" id="KW-0808">Transferase</keyword>
<keyword evidence="5" id="KW-1185">Reference proteome</keyword>
<dbReference type="InterPro" id="IPR016181">
    <property type="entry name" value="Acyl_CoA_acyltransferase"/>
</dbReference>
<sequence>MTILPFTAAHWPEAQAIYEAGLATGNATFQTTAPSWDEWDQGHLRHSRLVAVDDAGRVLGWAALSPVSGRCVYGGVGEVSVYVAADARGQGVGRQLLAALVAESEAQGMWTLQAGIFPENTASIRLHEAAGFRLVGRREKIGQLGGIWRDTVLLERRSSVVGAAQPTV</sequence>
<dbReference type="Proteomes" id="UP000831796">
    <property type="component" value="Chromosome"/>
</dbReference>
<dbReference type="Gene3D" id="3.40.630.30">
    <property type="match status" value="1"/>
</dbReference>
<dbReference type="GO" id="GO:0016747">
    <property type="term" value="F:acyltransferase activity, transferring groups other than amino-acyl groups"/>
    <property type="evidence" value="ECO:0007669"/>
    <property type="project" value="InterPro"/>
</dbReference>
<reference evidence="4" key="1">
    <citation type="submission" date="2022-04" db="EMBL/GenBank/DDBJ databases">
        <title>Hymenobacter sp. isolated from the air.</title>
        <authorList>
            <person name="Won M."/>
            <person name="Lee C.-M."/>
            <person name="Woen H.-Y."/>
            <person name="Kwon S.-W."/>
        </authorList>
    </citation>
    <scope>NUCLEOTIDE SEQUENCE</scope>
    <source>
        <strain evidence="4">5116S-3</strain>
    </source>
</reference>
<dbReference type="EMBL" id="CP095046">
    <property type="protein sequence ID" value="UOQ72127.1"/>
    <property type="molecule type" value="Genomic_DNA"/>
</dbReference>
<dbReference type="PROSITE" id="PS51186">
    <property type="entry name" value="GNAT"/>
    <property type="match status" value="1"/>
</dbReference>
<evidence type="ECO:0000313" key="5">
    <source>
        <dbReference type="Proteomes" id="UP000831796"/>
    </source>
</evidence>
<proteinExistence type="predicted"/>